<evidence type="ECO:0000313" key="2">
    <source>
        <dbReference type="Proteomes" id="UP001215598"/>
    </source>
</evidence>
<reference evidence="1" key="1">
    <citation type="submission" date="2023-03" db="EMBL/GenBank/DDBJ databases">
        <title>Massive genome expansion in bonnet fungi (Mycena s.s.) driven by repeated elements and novel gene families across ecological guilds.</title>
        <authorList>
            <consortium name="Lawrence Berkeley National Laboratory"/>
            <person name="Harder C.B."/>
            <person name="Miyauchi S."/>
            <person name="Viragh M."/>
            <person name="Kuo A."/>
            <person name="Thoen E."/>
            <person name="Andreopoulos B."/>
            <person name="Lu D."/>
            <person name="Skrede I."/>
            <person name="Drula E."/>
            <person name="Henrissat B."/>
            <person name="Morin E."/>
            <person name="Kohler A."/>
            <person name="Barry K."/>
            <person name="LaButti K."/>
            <person name="Morin E."/>
            <person name="Salamov A."/>
            <person name="Lipzen A."/>
            <person name="Mereny Z."/>
            <person name="Hegedus B."/>
            <person name="Baldrian P."/>
            <person name="Stursova M."/>
            <person name="Weitz H."/>
            <person name="Taylor A."/>
            <person name="Grigoriev I.V."/>
            <person name="Nagy L.G."/>
            <person name="Martin F."/>
            <person name="Kauserud H."/>
        </authorList>
    </citation>
    <scope>NUCLEOTIDE SEQUENCE</scope>
    <source>
        <strain evidence="1">CBHHK182m</strain>
    </source>
</reference>
<protein>
    <submittedName>
        <fullName evidence="1">Uncharacterized protein</fullName>
    </submittedName>
</protein>
<sequence length="236" mass="26556">METFHPLPHHNGSSERLVRRRVVSTEEMALDLDVCEYIRVIRVGTAGWDDGYQFSRTTCYKFLPLPPTSVEDFLLAIDREIPVEVSILPPVTYYGALESLSYGSVGHSHTIATVGQGSSRRTTWAPRVRREETFIDYQVHPFDVFCAVYLKADGAFEVAIILSVQPQQKIDTRTMIFAPAAWQHAAEIVCNRGAILGDKYRLICRLQDGTLINLDVHSAYVLVPEGWSSMVNAIRV</sequence>
<proteinExistence type="predicted"/>
<dbReference type="AlphaFoldDB" id="A0AAD7P0L8"/>
<dbReference type="EMBL" id="JARKIB010000003">
    <property type="protein sequence ID" value="KAJ7783115.1"/>
    <property type="molecule type" value="Genomic_DNA"/>
</dbReference>
<evidence type="ECO:0000313" key="1">
    <source>
        <dbReference type="EMBL" id="KAJ7783115.1"/>
    </source>
</evidence>
<keyword evidence="2" id="KW-1185">Reference proteome</keyword>
<name>A0AAD7P0L8_9AGAR</name>
<comment type="caution">
    <text evidence="1">The sequence shown here is derived from an EMBL/GenBank/DDBJ whole genome shotgun (WGS) entry which is preliminary data.</text>
</comment>
<gene>
    <name evidence="1" type="ORF">B0H16DRAFT_1495408</name>
</gene>
<accession>A0AAD7P0L8</accession>
<organism evidence="1 2">
    <name type="scientific">Mycena metata</name>
    <dbReference type="NCBI Taxonomy" id="1033252"/>
    <lineage>
        <taxon>Eukaryota</taxon>
        <taxon>Fungi</taxon>
        <taxon>Dikarya</taxon>
        <taxon>Basidiomycota</taxon>
        <taxon>Agaricomycotina</taxon>
        <taxon>Agaricomycetes</taxon>
        <taxon>Agaricomycetidae</taxon>
        <taxon>Agaricales</taxon>
        <taxon>Marasmiineae</taxon>
        <taxon>Mycenaceae</taxon>
        <taxon>Mycena</taxon>
    </lineage>
</organism>
<dbReference type="Proteomes" id="UP001215598">
    <property type="component" value="Unassembled WGS sequence"/>
</dbReference>